<sequence>MPTTRTCPYCHTPIRSDRCEYATNGAYTYRICPDCDYSMPMPAMVASTPRPADAASDRPAPVVANATG</sequence>
<accession>A0ABX1ML62</accession>
<evidence type="ECO:0000256" key="1">
    <source>
        <dbReference type="SAM" id="MobiDB-lite"/>
    </source>
</evidence>
<dbReference type="RefSeq" id="WP_169204557.1">
    <property type="nucleotide sequence ID" value="NZ_CP059560.1"/>
</dbReference>
<feature type="compositionally biased region" description="Low complexity" evidence="1">
    <location>
        <begin position="49"/>
        <end position="68"/>
    </location>
</feature>
<organism evidence="2 3">
    <name type="scientific">Aromatoleum petrolei</name>
    <dbReference type="NCBI Taxonomy" id="76116"/>
    <lineage>
        <taxon>Bacteria</taxon>
        <taxon>Pseudomonadati</taxon>
        <taxon>Pseudomonadota</taxon>
        <taxon>Betaproteobacteria</taxon>
        <taxon>Rhodocyclales</taxon>
        <taxon>Rhodocyclaceae</taxon>
        <taxon>Aromatoleum</taxon>
    </lineage>
</organism>
<evidence type="ECO:0000313" key="2">
    <source>
        <dbReference type="EMBL" id="NMF87105.1"/>
    </source>
</evidence>
<reference evidence="2 3" key="1">
    <citation type="submission" date="2019-12" db="EMBL/GenBank/DDBJ databases">
        <title>Comparative genomics gives insights into the taxonomy of the Azoarcus-Aromatoleum group and reveals separate origins of nif in the plant-associated Azoarcus and non-plant-associated Aromatoleum sub-groups.</title>
        <authorList>
            <person name="Lafos M."/>
            <person name="Maluk M."/>
            <person name="Batista M."/>
            <person name="Junghare M."/>
            <person name="Carmona M."/>
            <person name="Faoro H."/>
            <person name="Cruz L.M."/>
            <person name="Battistoni F."/>
            <person name="De Souza E."/>
            <person name="Pedrosa F."/>
            <person name="Chen W.-M."/>
            <person name="Poole P.S."/>
            <person name="Dixon R.A."/>
            <person name="James E.K."/>
        </authorList>
    </citation>
    <scope>NUCLEOTIDE SEQUENCE [LARGE SCALE GENOMIC DNA]</scope>
    <source>
        <strain evidence="2 3">ToN1</strain>
    </source>
</reference>
<keyword evidence="3" id="KW-1185">Reference proteome</keyword>
<comment type="caution">
    <text evidence="2">The sequence shown here is derived from an EMBL/GenBank/DDBJ whole genome shotgun (WGS) entry which is preliminary data.</text>
</comment>
<name>A0ABX1ML62_9RHOO</name>
<feature type="region of interest" description="Disordered" evidence="1">
    <location>
        <begin position="47"/>
        <end position="68"/>
    </location>
</feature>
<protein>
    <submittedName>
        <fullName evidence="2">Uncharacterized protein</fullName>
    </submittedName>
</protein>
<evidence type="ECO:0000313" key="3">
    <source>
        <dbReference type="Proteomes" id="UP000652074"/>
    </source>
</evidence>
<dbReference type="EMBL" id="WTVR01000002">
    <property type="protein sequence ID" value="NMF87105.1"/>
    <property type="molecule type" value="Genomic_DNA"/>
</dbReference>
<gene>
    <name evidence="2" type="ORF">GPA26_01285</name>
</gene>
<proteinExistence type="predicted"/>
<dbReference type="Proteomes" id="UP000652074">
    <property type="component" value="Unassembled WGS sequence"/>
</dbReference>